<evidence type="ECO:0000256" key="4">
    <source>
        <dbReference type="ARBA" id="ARBA00022729"/>
    </source>
</evidence>
<comment type="function">
    <text evidence="7">Involved in the regulation of gamete interactions during the double fertilization and to prevent multiple-pollen tube attraction; mediates the redistribution of the gamete fusogen HAP2/GCS1 to the cell surface after secretion upon sperm arrival.</text>
</comment>
<accession>A0A8T2XMB8</accession>
<comment type="similarity">
    <text evidence="8">Belongs to the plant egg cell-secreted peptide family.</text>
</comment>
<evidence type="ECO:0000256" key="5">
    <source>
        <dbReference type="ARBA" id="ARBA00023279"/>
    </source>
</evidence>
<dbReference type="GO" id="GO:0009567">
    <property type="term" value="P:double fertilization forming a zygote and endosperm"/>
    <property type="evidence" value="ECO:0007669"/>
    <property type="project" value="InterPro"/>
</dbReference>
<feature type="domain" description="Prolamin-like" evidence="9">
    <location>
        <begin position="66"/>
        <end position="130"/>
    </location>
</feature>
<comment type="caution">
    <text evidence="10">The sequence shown here is derived from an EMBL/GenBank/DDBJ whole genome shotgun (WGS) entry which is preliminary data.</text>
</comment>
<evidence type="ECO:0000256" key="3">
    <source>
        <dbReference type="ARBA" id="ARBA00022525"/>
    </source>
</evidence>
<dbReference type="GO" id="GO:0031410">
    <property type="term" value="C:cytoplasmic vesicle"/>
    <property type="evidence" value="ECO:0007669"/>
    <property type="project" value="UniProtKB-SubCell"/>
</dbReference>
<organism evidence="10 11">
    <name type="scientific">Populus deltoides</name>
    <name type="common">Eastern poplar</name>
    <name type="synonym">Eastern cottonwood</name>
    <dbReference type="NCBI Taxonomy" id="3696"/>
    <lineage>
        <taxon>Eukaryota</taxon>
        <taxon>Viridiplantae</taxon>
        <taxon>Streptophyta</taxon>
        <taxon>Embryophyta</taxon>
        <taxon>Tracheophyta</taxon>
        <taxon>Spermatophyta</taxon>
        <taxon>Magnoliopsida</taxon>
        <taxon>eudicotyledons</taxon>
        <taxon>Gunneridae</taxon>
        <taxon>Pentapetalae</taxon>
        <taxon>rosids</taxon>
        <taxon>fabids</taxon>
        <taxon>Malpighiales</taxon>
        <taxon>Salicaceae</taxon>
        <taxon>Saliceae</taxon>
        <taxon>Populus</taxon>
    </lineage>
</organism>
<dbReference type="PANTHER" id="PTHR35293:SF1">
    <property type="entry name" value="EGG CELL-SECRETED PROTEIN 1.5"/>
    <property type="match status" value="1"/>
</dbReference>
<evidence type="ECO:0000259" key="9">
    <source>
        <dbReference type="Pfam" id="PF05617"/>
    </source>
</evidence>
<dbReference type="Pfam" id="PF05617">
    <property type="entry name" value="Prolamin_like"/>
    <property type="match status" value="1"/>
</dbReference>
<evidence type="ECO:0000256" key="6">
    <source>
        <dbReference type="ARBA" id="ARBA00023329"/>
    </source>
</evidence>
<evidence type="ECO:0000256" key="1">
    <source>
        <dbReference type="ARBA" id="ARBA00004541"/>
    </source>
</evidence>
<dbReference type="GO" id="GO:0080155">
    <property type="term" value="P:regulation of double fertilization forming a zygote and endosperm"/>
    <property type="evidence" value="ECO:0007669"/>
    <property type="project" value="UniProtKB-ARBA"/>
</dbReference>
<evidence type="ECO:0000256" key="7">
    <source>
        <dbReference type="ARBA" id="ARBA00034457"/>
    </source>
</evidence>
<dbReference type="InterPro" id="IPR008502">
    <property type="entry name" value="Prolamin-like"/>
</dbReference>
<protein>
    <recommendedName>
        <fullName evidence="9">Prolamin-like domain-containing protein</fullName>
    </recommendedName>
</protein>
<dbReference type="GO" id="GO:2000008">
    <property type="term" value="P:regulation of protein localization to cell surface"/>
    <property type="evidence" value="ECO:0007669"/>
    <property type="project" value="UniProtKB-ARBA"/>
</dbReference>
<evidence type="ECO:0000256" key="2">
    <source>
        <dbReference type="ARBA" id="ARBA00004613"/>
    </source>
</evidence>
<comment type="subcellular location">
    <subcellularLocation>
        <location evidence="1">Cytoplasmic vesicle</location>
    </subcellularLocation>
    <subcellularLocation>
        <location evidence="2">Secreted</location>
    </subcellularLocation>
</comment>
<dbReference type="AlphaFoldDB" id="A0A8T2XMB8"/>
<reference evidence="10" key="1">
    <citation type="journal article" date="2021" name="J. Hered.">
        <title>Genome Assembly of Salicaceae Populus deltoides (Eastern Cottonwood) I-69 Based on Nanopore Sequencing and Hi-C Technologies.</title>
        <authorList>
            <person name="Bai S."/>
            <person name="Wu H."/>
            <person name="Zhang J."/>
            <person name="Pan Z."/>
            <person name="Zhao W."/>
            <person name="Li Z."/>
            <person name="Tong C."/>
        </authorList>
    </citation>
    <scope>NUCLEOTIDE SEQUENCE</scope>
    <source>
        <tissue evidence="10">Leaf</tissue>
    </source>
</reference>
<keyword evidence="11" id="KW-1185">Reference proteome</keyword>
<dbReference type="PANTHER" id="PTHR35293">
    <property type="entry name" value="EGG CELL-SECRETED PROTEIN 1.5"/>
    <property type="match status" value="1"/>
</dbReference>
<keyword evidence="3" id="KW-0964">Secreted</keyword>
<evidence type="ECO:0000256" key="8">
    <source>
        <dbReference type="ARBA" id="ARBA00034484"/>
    </source>
</evidence>
<keyword evidence="4" id="KW-0732">Signal</keyword>
<keyword evidence="6" id="KW-0968">Cytoplasmic vesicle</keyword>
<keyword evidence="5" id="KW-0278">Fertilization</keyword>
<proteinExistence type="inferred from homology"/>
<name>A0A8T2XMB8_POPDE</name>
<evidence type="ECO:0000313" key="11">
    <source>
        <dbReference type="Proteomes" id="UP000807159"/>
    </source>
</evidence>
<dbReference type="Proteomes" id="UP000807159">
    <property type="component" value="Chromosome 11"/>
</dbReference>
<dbReference type="GO" id="GO:0005576">
    <property type="term" value="C:extracellular region"/>
    <property type="evidence" value="ECO:0007669"/>
    <property type="project" value="UniProtKB-SubCell"/>
</dbReference>
<gene>
    <name evidence="10" type="ORF">H0E87_020648</name>
</gene>
<dbReference type="EMBL" id="JACEGQ020000011">
    <property type="protein sequence ID" value="KAH8493962.1"/>
    <property type="molecule type" value="Genomic_DNA"/>
</dbReference>
<evidence type="ECO:0000313" key="10">
    <source>
        <dbReference type="EMBL" id="KAH8493962.1"/>
    </source>
</evidence>
<dbReference type="InterPro" id="IPR044711">
    <property type="entry name" value="EC11-15"/>
</dbReference>
<sequence>MRVNGSGVSAMHLSLKYDMQGSFEEHTRLSANGKYSSLDCCKAKARPLASISNLSTRLKLDEESPDCWNSLLQLQACTGEIVLFFLSGEAQFGRICCQALSTIGEHCWPSMIDTLGFNTEESQILEGYCDKAVDSTAPSPPAPPSVVPVKIVPKRTLVP</sequence>